<evidence type="ECO:0000256" key="4">
    <source>
        <dbReference type="ARBA" id="ARBA00022989"/>
    </source>
</evidence>
<evidence type="ECO:0000256" key="8">
    <source>
        <dbReference type="SAM" id="Phobius"/>
    </source>
</evidence>
<feature type="transmembrane region" description="Helical" evidence="8">
    <location>
        <begin position="362"/>
        <end position="386"/>
    </location>
</feature>
<evidence type="ECO:0000256" key="3">
    <source>
        <dbReference type="ARBA" id="ARBA00022692"/>
    </source>
</evidence>
<evidence type="ECO:0000256" key="1">
    <source>
        <dbReference type="ARBA" id="ARBA00004651"/>
    </source>
</evidence>
<evidence type="ECO:0000256" key="5">
    <source>
        <dbReference type="ARBA" id="ARBA00023136"/>
    </source>
</evidence>
<evidence type="ECO:0008006" key="12">
    <source>
        <dbReference type="Google" id="ProtNLM"/>
    </source>
</evidence>
<keyword evidence="7" id="KW-0325">Glycoprotein</keyword>
<feature type="transmembrane region" description="Helical" evidence="8">
    <location>
        <begin position="331"/>
        <end position="350"/>
    </location>
</feature>
<feature type="signal peptide" evidence="9">
    <location>
        <begin position="1"/>
        <end position="16"/>
    </location>
</feature>
<keyword evidence="6" id="KW-0675">Receptor</keyword>
<reference evidence="10 11" key="1">
    <citation type="submission" date="2020-11" db="EMBL/GenBank/DDBJ databases">
        <authorList>
            <person name="Wallbank WR R."/>
            <person name="Pardo Diaz C."/>
            <person name="Kozak K."/>
            <person name="Martin S."/>
            <person name="Jiggins C."/>
            <person name="Moest M."/>
            <person name="Warren A I."/>
            <person name="Generalovic N T."/>
            <person name="Byers J.R.P. K."/>
            <person name="Montejo-Kovacevich G."/>
            <person name="Yen C E."/>
        </authorList>
    </citation>
    <scope>NUCLEOTIDE SEQUENCE [LARGE SCALE GENOMIC DNA]</scope>
</reference>
<keyword evidence="9" id="KW-0732">Signal</keyword>
<proteinExistence type="predicted"/>
<keyword evidence="5 8" id="KW-0472">Membrane</keyword>
<feature type="transmembrane region" description="Helical" evidence="8">
    <location>
        <begin position="549"/>
        <end position="574"/>
    </location>
</feature>
<keyword evidence="3 8" id="KW-0812">Transmembrane</keyword>
<keyword evidence="4 8" id="KW-1133">Transmembrane helix</keyword>
<accession>A0A7R8UC97</accession>
<feature type="chain" id="PRO_5031421180" description="Ionotropic receptor" evidence="9">
    <location>
        <begin position="17"/>
        <end position="580"/>
    </location>
</feature>
<sequence>MMTGIFFFLAFARIECFVLPSPIVTLFQSASTIVAFGERDERAEDNLIGVLKVSFVPTIIIHDEIIELYNYVNEDFVALVLSSDISNQHLDHVFASIKFMERSRVVFTLMNTGNDVEVWSELLFRQCFENGFLNVLLLYNIDSKDNQSLRIYTFLPFPTFKIIELSKIGSAEDLFPDKLKNVYGYPIRTIFRQDYPRSYFYKTGNGIEKKGGYLSKMLHTFAERCNGSLQEVDTVHLFDKGEMSRMILTRDIDVAPNLMSPLDVKTAATYPLSKMNVLLVTPNLRKVPRFMYLLKPFDLSIWILLGGFLLYAAFAEGLMLIVVFKTIDFGEAFLAIFLGIIYQGVSGRLFERWRFAVIHGQVLILGFILINLYSAELSSYLTVVLYEKPPKTYSEIRESGMKIMAEKTSLSYYIAYGGVPDGYEDLYFAVDVDELLSHVFSLNTTYVYGLSSDRIQLLQIQQSHLRKPLLSPTNILITEFIGNCPVIYSWILRYKYNEFIFKVNDYGLNEKWFSDVLLEQDQIDMKRYKTEYSEVATEAVPLNFEHLSFLWDCLVFGWSISCVSFVSEKFWFFFIRTHRS</sequence>
<dbReference type="AlphaFoldDB" id="A0A7R8UC97"/>
<feature type="transmembrane region" description="Helical" evidence="8">
    <location>
        <begin position="469"/>
        <end position="491"/>
    </location>
</feature>
<dbReference type="PANTHER" id="PTHR42643">
    <property type="entry name" value="IONOTROPIC RECEPTOR 20A-RELATED"/>
    <property type="match status" value="1"/>
</dbReference>
<protein>
    <recommendedName>
        <fullName evidence="12">Ionotropic receptor</fullName>
    </recommendedName>
</protein>
<evidence type="ECO:0000256" key="6">
    <source>
        <dbReference type="ARBA" id="ARBA00023170"/>
    </source>
</evidence>
<dbReference type="InterPro" id="IPR052192">
    <property type="entry name" value="Insect_Ionotropic_Sensory_Rcpt"/>
</dbReference>
<dbReference type="GO" id="GO:0005886">
    <property type="term" value="C:plasma membrane"/>
    <property type="evidence" value="ECO:0007669"/>
    <property type="project" value="UniProtKB-SubCell"/>
</dbReference>
<evidence type="ECO:0000256" key="9">
    <source>
        <dbReference type="SAM" id="SignalP"/>
    </source>
</evidence>
<keyword evidence="11" id="KW-1185">Reference proteome</keyword>
<dbReference type="EMBL" id="LR899009">
    <property type="protein sequence ID" value="CAD7077914.1"/>
    <property type="molecule type" value="Genomic_DNA"/>
</dbReference>
<organism evidence="10 11">
    <name type="scientific">Hermetia illucens</name>
    <name type="common">Black soldier fly</name>
    <dbReference type="NCBI Taxonomy" id="343691"/>
    <lineage>
        <taxon>Eukaryota</taxon>
        <taxon>Metazoa</taxon>
        <taxon>Ecdysozoa</taxon>
        <taxon>Arthropoda</taxon>
        <taxon>Hexapoda</taxon>
        <taxon>Insecta</taxon>
        <taxon>Pterygota</taxon>
        <taxon>Neoptera</taxon>
        <taxon>Endopterygota</taxon>
        <taxon>Diptera</taxon>
        <taxon>Brachycera</taxon>
        <taxon>Stratiomyomorpha</taxon>
        <taxon>Stratiomyidae</taxon>
        <taxon>Hermetiinae</taxon>
        <taxon>Hermetia</taxon>
    </lineage>
</organism>
<comment type="subcellular location">
    <subcellularLocation>
        <location evidence="1">Cell membrane</location>
        <topology evidence="1">Multi-pass membrane protein</topology>
    </subcellularLocation>
</comment>
<keyword evidence="2" id="KW-1003">Cell membrane</keyword>
<evidence type="ECO:0000313" key="11">
    <source>
        <dbReference type="Proteomes" id="UP000594454"/>
    </source>
</evidence>
<name>A0A7R8UC97_HERIL</name>
<gene>
    <name evidence="10" type="ORF">HERILL_LOCUS1212</name>
</gene>
<feature type="transmembrane region" description="Helical" evidence="8">
    <location>
        <begin position="299"/>
        <end position="324"/>
    </location>
</feature>
<dbReference type="PANTHER" id="PTHR42643:SF41">
    <property type="entry name" value="IONOTROPIC RECEPTOR 20A-RELATED"/>
    <property type="match status" value="1"/>
</dbReference>
<dbReference type="Proteomes" id="UP000594454">
    <property type="component" value="Chromosome 1"/>
</dbReference>
<dbReference type="InParanoid" id="A0A7R8UC97"/>
<evidence type="ECO:0000313" key="10">
    <source>
        <dbReference type="EMBL" id="CAD7077914.1"/>
    </source>
</evidence>
<evidence type="ECO:0000256" key="7">
    <source>
        <dbReference type="ARBA" id="ARBA00023180"/>
    </source>
</evidence>
<dbReference type="FunCoup" id="A0A7R8UC97">
    <property type="interactions" value="40"/>
</dbReference>
<evidence type="ECO:0000256" key="2">
    <source>
        <dbReference type="ARBA" id="ARBA00022475"/>
    </source>
</evidence>